<feature type="transmembrane region" description="Helical" evidence="10">
    <location>
        <begin position="114"/>
        <end position="138"/>
    </location>
</feature>
<dbReference type="PANTHER" id="PTHR45695">
    <property type="entry name" value="LEUCOKININ RECEPTOR-RELATED"/>
    <property type="match status" value="1"/>
</dbReference>
<dbReference type="PROSITE" id="PS50262">
    <property type="entry name" value="G_PROTEIN_RECEP_F1_2"/>
    <property type="match status" value="1"/>
</dbReference>
<feature type="region of interest" description="Disordered" evidence="9">
    <location>
        <begin position="333"/>
        <end position="353"/>
    </location>
</feature>
<accession>A0AAW0WEL8</accession>
<feature type="transmembrane region" description="Helical" evidence="10">
    <location>
        <begin position="59"/>
        <end position="83"/>
    </location>
</feature>
<evidence type="ECO:0000256" key="5">
    <source>
        <dbReference type="ARBA" id="ARBA00023040"/>
    </source>
</evidence>
<dbReference type="InterPro" id="IPR017452">
    <property type="entry name" value="GPCR_Rhodpsn_7TM"/>
</dbReference>
<evidence type="ECO:0000256" key="7">
    <source>
        <dbReference type="ARBA" id="ARBA00023170"/>
    </source>
</evidence>
<dbReference type="InterPro" id="IPR000276">
    <property type="entry name" value="GPCR_Rhodpsn"/>
</dbReference>
<dbReference type="EMBL" id="JARKIK010000067">
    <property type="protein sequence ID" value="KAK8729455.1"/>
    <property type="molecule type" value="Genomic_DNA"/>
</dbReference>
<evidence type="ECO:0000256" key="8">
    <source>
        <dbReference type="ARBA" id="ARBA00023224"/>
    </source>
</evidence>
<evidence type="ECO:0000259" key="11">
    <source>
        <dbReference type="PROSITE" id="PS50262"/>
    </source>
</evidence>
<evidence type="ECO:0000256" key="4">
    <source>
        <dbReference type="ARBA" id="ARBA00022989"/>
    </source>
</evidence>
<keyword evidence="4 10" id="KW-1133">Transmembrane helix</keyword>
<dbReference type="GO" id="GO:0004930">
    <property type="term" value="F:G protein-coupled receptor activity"/>
    <property type="evidence" value="ECO:0007669"/>
    <property type="project" value="UniProtKB-KW"/>
</dbReference>
<comment type="subcellular location">
    <subcellularLocation>
        <location evidence="1">Membrane</location>
        <topology evidence="1">Multi-pass membrane protein</topology>
    </subcellularLocation>
</comment>
<sequence length="383" mass="43866">MEDLYQSYIMGPIGCRLQGFIQMFLMLVSVLSLTLVCGERLALVTGKKLAVNTSRIPASTVVSVTACCLVWLLAAFVACPLIFYRFFVDRLWVDYEESFCAEERWVTKEYMPSVVVGLIWLPMIFLVIAYMIIFCKLDQHEASVRGREHPLAQRRRRRLLSLMFVVLLVYLVCYAPFTIFLIVRAFTVHSSEDVDDYFNLLWWLSHWLAYLNSALNPLIYGFTNKSFARAWRSSCPVCVFSRPAADDDHSPRPSHAHQHHPHIYQFDSCYSNRPRTPLAVEALRGSGPQSERGHGRRTSIIHGRRASPASLLENTSPTPARLSTLDEVLAQESGNNEPKQKIHRKATRTEHEVFTTETSKFPLTYIENESFCELIENGQFCTL</sequence>
<name>A0AAW0WEL8_CHEQU</name>
<evidence type="ECO:0000256" key="3">
    <source>
        <dbReference type="ARBA" id="ARBA00022692"/>
    </source>
</evidence>
<dbReference type="Pfam" id="PF00001">
    <property type="entry name" value="7tm_1"/>
    <property type="match status" value="1"/>
</dbReference>
<feature type="transmembrane region" description="Helical" evidence="10">
    <location>
        <begin position="159"/>
        <end position="183"/>
    </location>
</feature>
<dbReference type="SUPFAM" id="SSF81321">
    <property type="entry name" value="Family A G protein-coupled receptor-like"/>
    <property type="match status" value="1"/>
</dbReference>
<evidence type="ECO:0000256" key="10">
    <source>
        <dbReference type="SAM" id="Phobius"/>
    </source>
</evidence>
<keyword evidence="6 10" id="KW-0472">Membrane</keyword>
<evidence type="ECO:0000256" key="1">
    <source>
        <dbReference type="ARBA" id="ARBA00004141"/>
    </source>
</evidence>
<dbReference type="AlphaFoldDB" id="A0AAW0WEL8"/>
<protein>
    <recommendedName>
        <fullName evidence="11">G-protein coupled receptors family 1 profile domain-containing protein</fullName>
    </recommendedName>
</protein>
<keyword evidence="3 10" id="KW-0812">Transmembrane</keyword>
<evidence type="ECO:0000313" key="13">
    <source>
        <dbReference type="Proteomes" id="UP001445076"/>
    </source>
</evidence>
<evidence type="ECO:0000256" key="6">
    <source>
        <dbReference type="ARBA" id="ARBA00023136"/>
    </source>
</evidence>
<comment type="caution">
    <text evidence="12">The sequence shown here is derived from an EMBL/GenBank/DDBJ whole genome shotgun (WGS) entry which is preliminary data.</text>
</comment>
<dbReference type="Proteomes" id="UP001445076">
    <property type="component" value="Unassembled WGS sequence"/>
</dbReference>
<dbReference type="Gene3D" id="1.20.1070.10">
    <property type="entry name" value="Rhodopsin 7-helix transmembrane proteins"/>
    <property type="match status" value="1"/>
</dbReference>
<gene>
    <name evidence="12" type="ORF">OTU49_008476</name>
</gene>
<dbReference type="PANTHER" id="PTHR45695:SF15">
    <property type="entry name" value="OPSIN RH2"/>
    <property type="match status" value="1"/>
</dbReference>
<evidence type="ECO:0000256" key="2">
    <source>
        <dbReference type="ARBA" id="ARBA00010663"/>
    </source>
</evidence>
<keyword evidence="13" id="KW-1185">Reference proteome</keyword>
<feature type="domain" description="G-protein coupled receptors family 1 profile" evidence="11">
    <location>
        <begin position="1"/>
        <end position="220"/>
    </location>
</feature>
<reference evidence="12 13" key="1">
    <citation type="journal article" date="2024" name="BMC Genomics">
        <title>Genome assembly of redclaw crayfish (Cherax quadricarinatus) provides insights into its immune adaptation and hypoxia tolerance.</title>
        <authorList>
            <person name="Liu Z."/>
            <person name="Zheng J."/>
            <person name="Li H."/>
            <person name="Fang K."/>
            <person name="Wang S."/>
            <person name="He J."/>
            <person name="Zhou D."/>
            <person name="Weng S."/>
            <person name="Chi M."/>
            <person name="Gu Z."/>
            <person name="He J."/>
            <person name="Li F."/>
            <person name="Wang M."/>
        </authorList>
    </citation>
    <scope>NUCLEOTIDE SEQUENCE [LARGE SCALE GENOMIC DNA]</scope>
    <source>
        <strain evidence="12">ZL_2023a</strain>
    </source>
</reference>
<organism evidence="12 13">
    <name type="scientific">Cherax quadricarinatus</name>
    <name type="common">Australian red claw crayfish</name>
    <dbReference type="NCBI Taxonomy" id="27406"/>
    <lineage>
        <taxon>Eukaryota</taxon>
        <taxon>Metazoa</taxon>
        <taxon>Ecdysozoa</taxon>
        <taxon>Arthropoda</taxon>
        <taxon>Crustacea</taxon>
        <taxon>Multicrustacea</taxon>
        <taxon>Malacostraca</taxon>
        <taxon>Eumalacostraca</taxon>
        <taxon>Eucarida</taxon>
        <taxon>Decapoda</taxon>
        <taxon>Pleocyemata</taxon>
        <taxon>Astacidea</taxon>
        <taxon>Parastacoidea</taxon>
        <taxon>Parastacidae</taxon>
        <taxon>Cherax</taxon>
    </lineage>
</organism>
<keyword evidence="5" id="KW-0297">G-protein coupled receptor</keyword>
<feature type="compositionally biased region" description="Basic residues" evidence="9">
    <location>
        <begin position="294"/>
        <end position="305"/>
    </location>
</feature>
<feature type="transmembrane region" description="Helical" evidence="10">
    <location>
        <begin position="203"/>
        <end position="222"/>
    </location>
</feature>
<evidence type="ECO:0000256" key="9">
    <source>
        <dbReference type="SAM" id="MobiDB-lite"/>
    </source>
</evidence>
<dbReference type="PRINTS" id="PR00237">
    <property type="entry name" value="GPCRRHODOPSN"/>
</dbReference>
<evidence type="ECO:0000313" key="12">
    <source>
        <dbReference type="EMBL" id="KAK8729455.1"/>
    </source>
</evidence>
<dbReference type="GO" id="GO:0005886">
    <property type="term" value="C:plasma membrane"/>
    <property type="evidence" value="ECO:0007669"/>
    <property type="project" value="TreeGrafter"/>
</dbReference>
<comment type="similarity">
    <text evidence="2">Belongs to the G-protein coupled receptor 1 family.</text>
</comment>
<feature type="region of interest" description="Disordered" evidence="9">
    <location>
        <begin position="283"/>
        <end position="318"/>
    </location>
</feature>
<feature type="transmembrane region" description="Helical" evidence="10">
    <location>
        <begin position="20"/>
        <end position="38"/>
    </location>
</feature>
<keyword evidence="7" id="KW-0675">Receptor</keyword>
<proteinExistence type="inferred from homology"/>
<keyword evidence="8" id="KW-0807">Transducer</keyword>